<dbReference type="AlphaFoldDB" id="X1CVH6"/>
<reference evidence="1" key="1">
    <citation type="journal article" date="2014" name="Front. Microbiol.">
        <title>High frequency of phylogenetically diverse reductive dehalogenase-homologous genes in deep subseafloor sedimentary metagenomes.</title>
        <authorList>
            <person name="Kawai M."/>
            <person name="Futagami T."/>
            <person name="Toyoda A."/>
            <person name="Takaki Y."/>
            <person name="Nishi S."/>
            <person name="Hori S."/>
            <person name="Arai W."/>
            <person name="Tsubouchi T."/>
            <person name="Morono Y."/>
            <person name="Uchiyama I."/>
            <person name="Ito T."/>
            <person name="Fujiyama A."/>
            <person name="Inagaki F."/>
            <person name="Takami H."/>
        </authorList>
    </citation>
    <scope>NUCLEOTIDE SEQUENCE</scope>
    <source>
        <strain evidence="1">Expedition CK06-06</strain>
    </source>
</reference>
<organism evidence="1">
    <name type="scientific">marine sediment metagenome</name>
    <dbReference type="NCBI Taxonomy" id="412755"/>
    <lineage>
        <taxon>unclassified sequences</taxon>
        <taxon>metagenomes</taxon>
        <taxon>ecological metagenomes</taxon>
    </lineage>
</organism>
<proteinExistence type="predicted"/>
<name>X1CVH6_9ZZZZ</name>
<accession>X1CVH6</accession>
<sequence length="38" mass="4366">MPPVIDPRNLDLVAAVLTIPVVNKFFNEKQEGEYLEHE</sequence>
<comment type="caution">
    <text evidence="1">The sequence shown here is derived from an EMBL/GenBank/DDBJ whole genome shotgun (WGS) entry which is preliminary data.</text>
</comment>
<dbReference type="EMBL" id="BART01028016">
    <property type="protein sequence ID" value="GAH00105.1"/>
    <property type="molecule type" value="Genomic_DNA"/>
</dbReference>
<feature type="non-terminal residue" evidence="1">
    <location>
        <position position="38"/>
    </location>
</feature>
<protein>
    <submittedName>
        <fullName evidence="1">Uncharacterized protein</fullName>
    </submittedName>
</protein>
<evidence type="ECO:0000313" key="1">
    <source>
        <dbReference type="EMBL" id="GAH00105.1"/>
    </source>
</evidence>
<gene>
    <name evidence="1" type="ORF">S01H4_49520</name>
</gene>